<dbReference type="InterPro" id="IPR011129">
    <property type="entry name" value="CSD"/>
</dbReference>
<keyword evidence="1" id="KW-0863">Zinc-finger</keyword>
<reference evidence="5" key="1">
    <citation type="submission" date="2021-08" db="EMBL/GenBank/DDBJ databases">
        <title>WGS assembly of Ceratopteris richardii.</title>
        <authorList>
            <person name="Marchant D.B."/>
            <person name="Chen G."/>
            <person name="Jenkins J."/>
            <person name="Shu S."/>
            <person name="Leebens-Mack J."/>
            <person name="Grimwood J."/>
            <person name="Schmutz J."/>
            <person name="Soltis P."/>
            <person name="Soltis D."/>
            <person name="Chen Z.-H."/>
        </authorList>
    </citation>
    <scope>NUCLEOTIDE SEQUENCE</scope>
    <source>
        <strain evidence="5">Whitten #5841</strain>
        <tissue evidence="5">Leaf</tissue>
    </source>
</reference>
<evidence type="ECO:0000256" key="2">
    <source>
        <dbReference type="SAM" id="MobiDB-lite"/>
    </source>
</evidence>
<dbReference type="Gene3D" id="2.40.50.140">
    <property type="entry name" value="Nucleic acid-binding proteins"/>
    <property type="match status" value="1"/>
</dbReference>
<dbReference type="EMBL" id="CM035408">
    <property type="protein sequence ID" value="KAH7442136.1"/>
    <property type="molecule type" value="Genomic_DNA"/>
</dbReference>
<name>A0A8T2V823_CERRI</name>
<dbReference type="PANTHER" id="PTHR46565:SF20">
    <property type="entry name" value="COLD SHOCK DOMAIN-CONTAINING PROTEIN 4"/>
    <property type="match status" value="1"/>
</dbReference>
<dbReference type="Gene3D" id="4.10.60.10">
    <property type="entry name" value="Zinc finger, CCHC-type"/>
    <property type="match status" value="1"/>
</dbReference>
<dbReference type="SUPFAM" id="SSF50249">
    <property type="entry name" value="Nucleic acid-binding proteins"/>
    <property type="match status" value="1"/>
</dbReference>
<accession>A0A8T2V823</accession>
<keyword evidence="6" id="KW-1185">Reference proteome</keyword>
<evidence type="ECO:0000313" key="5">
    <source>
        <dbReference type="EMBL" id="KAH7442136.1"/>
    </source>
</evidence>
<dbReference type="Proteomes" id="UP000825935">
    <property type="component" value="Chromosome 3"/>
</dbReference>
<feature type="region of interest" description="Disordered" evidence="2">
    <location>
        <begin position="151"/>
        <end position="184"/>
    </location>
</feature>
<evidence type="ECO:0000256" key="1">
    <source>
        <dbReference type="PROSITE-ProRule" id="PRU00047"/>
    </source>
</evidence>
<dbReference type="SUPFAM" id="SSF57756">
    <property type="entry name" value="Retrovirus zinc finger-like domains"/>
    <property type="match status" value="1"/>
</dbReference>
<evidence type="ECO:0000259" key="4">
    <source>
        <dbReference type="PROSITE" id="PS51857"/>
    </source>
</evidence>
<dbReference type="CDD" id="cd04458">
    <property type="entry name" value="CSP_CDS"/>
    <property type="match status" value="1"/>
</dbReference>
<feature type="compositionally biased region" description="Gly residues" evidence="2">
    <location>
        <begin position="71"/>
        <end position="96"/>
    </location>
</feature>
<dbReference type="GO" id="GO:0008270">
    <property type="term" value="F:zinc ion binding"/>
    <property type="evidence" value="ECO:0007669"/>
    <property type="project" value="UniProtKB-KW"/>
</dbReference>
<dbReference type="PROSITE" id="PS51857">
    <property type="entry name" value="CSD_2"/>
    <property type="match status" value="1"/>
</dbReference>
<dbReference type="SMART" id="SM00357">
    <property type="entry name" value="CSP"/>
    <property type="match status" value="1"/>
</dbReference>
<dbReference type="InterPro" id="IPR036875">
    <property type="entry name" value="Znf_CCHC_sf"/>
</dbReference>
<feature type="domain" description="CCHC-type" evidence="3">
    <location>
        <begin position="115"/>
        <end position="128"/>
    </location>
</feature>
<organism evidence="5 6">
    <name type="scientific">Ceratopteris richardii</name>
    <name type="common">Triangle waterfern</name>
    <dbReference type="NCBI Taxonomy" id="49495"/>
    <lineage>
        <taxon>Eukaryota</taxon>
        <taxon>Viridiplantae</taxon>
        <taxon>Streptophyta</taxon>
        <taxon>Embryophyta</taxon>
        <taxon>Tracheophyta</taxon>
        <taxon>Polypodiopsida</taxon>
        <taxon>Polypodiidae</taxon>
        <taxon>Polypodiales</taxon>
        <taxon>Pteridineae</taxon>
        <taxon>Pteridaceae</taxon>
        <taxon>Parkerioideae</taxon>
        <taxon>Ceratopteris</taxon>
    </lineage>
</organism>
<feature type="compositionally biased region" description="Gly residues" evidence="2">
    <location>
        <begin position="151"/>
        <end position="171"/>
    </location>
</feature>
<dbReference type="Pfam" id="PF00098">
    <property type="entry name" value="zf-CCHC"/>
    <property type="match status" value="1"/>
</dbReference>
<dbReference type="PROSITE" id="PS50158">
    <property type="entry name" value="ZF_CCHC"/>
    <property type="match status" value="1"/>
</dbReference>
<dbReference type="PANTHER" id="PTHR46565">
    <property type="entry name" value="COLD SHOCK DOMAIN PROTEIN 2"/>
    <property type="match status" value="1"/>
</dbReference>
<comment type="caution">
    <text evidence="5">The sequence shown here is derived from an EMBL/GenBank/DDBJ whole genome shotgun (WGS) entry which is preliminary data.</text>
</comment>
<protein>
    <submittedName>
        <fullName evidence="5">Uncharacterized protein</fullName>
    </submittedName>
</protein>
<gene>
    <name evidence="5" type="ORF">KP509_03G072700</name>
</gene>
<feature type="region of interest" description="Disordered" evidence="2">
    <location>
        <begin position="58"/>
        <end position="96"/>
    </location>
</feature>
<keyword evidence="1" id="KW-0479">Metal-binding</keyword>
<proteinExistence type="predicted"/>
<evidence type="ECO:0000313" key="6">
    <source>
        <dbReference type="Proteomes" id="UP000825935"/>
    </source>
</evidence>
<dbReference type="InterPro" id="IPR002059">
    <property type="entry name" value="CSP_DNA-bd"/>
</dbReference>
<dbReference type="AlphaFoldDB" id="A0A8T2V823"/>
<dbReference type="GO" id="GO:0003676">
    <property type="term" value="F:nucleic acid binding"/>
    <property type="evidence" value="ECO:0007669"/>
    <property type="project" value="InterPro"/>
</dbReference>
<sequence>MKGFGFITPNEDNEDLFVQHTLIRSEIFRSLQDGEDVEFIVERANNGRTKVVNVTGPNGSCVQGSSRRGGDNYGFGGGRGSGGTGQGRGGGGGKGNDHGGGSYGGGGYGGHNGSCYNCGKQGHLARDCLDGNIRRGGGHGCYNCGEGGRGGGGGGGEGRKGGWGGGEAGEGGSKKSATFIIGFK</sequence>
<feature type="domain" description="CSD" evidence="4">
    <location>
        <begin position="1"/>
        <end position="56"/>
    </location>
</feature>
<dbReference type="InterPro" id="IPR001878">
    <property type="entry name" value="Znf_CCHC"/>
</dbReference>
<keyword evidence="1" id="KW-0862">Zinc</keyword>
<dbReference type="OrthoDB" id="422005at2759"/>
<evidence type="ECO:0000259" key="3">
    <source>
        <dbReference type="PROSITE" id="PS50158"/>
    </source>
</evidence>
<dbReference type="Pfam" id="PF00313">
    <property type="entry name" value="CSD"/>
    <property type="match status" value="1"/>
</dbReference>
<dbReference type="InterPro" id="IPR012340">
    <property type="entry name" value="NA-bd_OB-fold"/>
</dbReference>
<dbReference type="SMART" id="SM00343">
    <property type="entry name" value="ZnF_C2HC"/>
    <property type="match status" value="1"/>
</dbReference>